<protein>
    <submittedName>
        <fullName evidence="3">Nuclease</fullName>
    </submittedName>
</protein>
<evidence type="ECO:0000259" key="2">
    <source>
        <dbReference type="Pfam" id="PF08378"/>
    </source>
</evidence>
<dbReference type="Pfam" id="PF08378">
    <property type="entry name" value="NERD"/>
    <property type="match status" value="1"/>
</dbReference>
<feature type="domain" description="NERD" evidence="2">
    <location>
        <begin position="357"/>
        <end position="478"/>
    </location>
</feature>
<name>A0A4S1CDN0_9BACT</name>
<comment type="caution">
    <text evidence="3">The sequence shown here is derived from an EMBL/GenBank/DDBJ whole genome shotgun (WGS) entry which is preliminary data.</text>
</comment>
<reference evidence="3 4" key="1">
    <citation type="submission" date="2019-04" db="EMBL/GenBank/DDBJ databases">
        <title>Geobacter oryzae sp. nov., ferric-reducing bacteria isolated from paddy soil.</title>
        <authorList>
            <person name="Xu Z."/>
            <person name="Masuda Y."/>
            <person name="Itoh H."/>
            <person name="Senoo K."/>
        </authorList>
    </citation>
    <scope>NUCLEOTIDE SEQUENCE [LARGE SCALE GENOMIC DNA]</scope>
    <source>
        <strain evidence="3 4">Red111</strain>
    </source>
</reference>
<dbReference type="AlphaFoldDB" id="A0A4S1CDN0"/>
<dbReference type="EMBL" id="SRSC01000003">
    <property type="protein sequence ID" value="TGU71529.1"/>
    <property type="molecule type" value="Genomic_DNA"/>
</dbReference>
<keyword evidence="1" id="KW-1133">Transmembrane helix</keyword>
<organism evidence="3 4">
    <name type="scientific">Geomonas terrae</name>
    <dbReference type="NCBI Taxonomy" id="2562681"/>
    <lineage>
        <taxon>Bacteria</taxon>
        <taxon>Pseudomonadati</taxon>
        <taxon>Thermodesulfobacteriota</taxon>
        <taxon>Desulfuromonadia</taxon>
        <taxon>Geobacterales</taxon>
        <taxon>Geobacteraceae</taxon>
        <taxon>Geomonas</taxon>
    </lineage>
</organism>
<feature type="transmembrane region" description="Helical" evidence="1">
    <location>
        <begin position="26"/>
        <end position="44"/>
    </location>
</feature>
<evidence type="ECO:0000256" key="1">
    <source>
        <dbReference type="SAM" id="Phobius"/>
    </source>
</evidence>
<keyword evidence="1" id="KW-0472">Membrane</keyword>
<dbReference type="Proteomes" id="UP000306416">
    <property type="component" value="Unassembled WGS sequence"/>
</dbReference>
<accession>A0A4S1CDN0</accession>
<keyword evidence="1" id="KW-0812">Transmembrane</keyword>
<proteinExistence type="predicted"/>
<dbReference type="InterPro" id="IPR011528">
    <property type="entry name" value="NERD"/>
</dbReference>
<evidence type="ECO:0000313" key="4">
    <source>
        <dbReference type="Proteomes" id="UP000306416"/>
    </source>
</evidence>
<keyword evidence="4" id="KW-1185">Reference proteome</keyword>
<evidence type="ECO:0000313" key="3">
    <source>
        <dbReference type="EMBL" id="TGU71529.1"/>
    </source>
</evidence>
<feature type="transmembrane region" description="Helical" evidence="1">
    <location>
        <begin position="198"/>
        <end position="220"/>
    </location>
</feature>
<gene>
    <name evidence="3" type="ORF">E4633_14550</name>
</gene>
<sequence>MAALPARHAIMSAMATFPPMRRTMYVVLRLVLLICVSLWLAFIINHKNYDYVLNKTLLSIHTNLKTSKLTSVLPEAVESMLIQKQRGPLQELLDRNYSIFALVVTDCRTDALYCPDQKVLMTTSPNLLVRKLPARENLVNYPFILLRLPVPAVASRSQAPRPIIGRLYTISTMPASFADDYHEWLKDPFGDYSLWKTYLTTTVNSLVAALLVWVILELFIKIKLIQGRAALERERILIANADKYLRRMEDKEAQIAEQEKASYAQFEVLIGRIKELEATLHHDREQQLAAEAIIHSIEQEWQAQVVQFREQLEQTGREKAALLSEVTRYRSASGKEKEEASRTLTNAISTPFENALERELRETLASATKAKSDAWRVLHQVDVAMGKEVSRFIDSVVISKDCIAVIEAKNYSGSIFADGDVENTGWHCRPGNRAAVAIKASWGVNPYHQVREYVMTLMNVVNTRGSWRLPVYGVIVFPGGADLSGIGERLGKFYRVTSSDRLIATLDNIEAEARRENAHTKRPQPLQVEELVLGRRTMKNTAKLAAR</sequence>